<evidence type="ECO:0000256" key="2">
    <source>
        <dbReference type="SAM" id="Phobius"/>
    </source>
</evidence>
<dbReference type="Proteomes" id="UP000006039">
    <property type="component" value="Unassembled WGS sequence"/>
</dbReference>
<dbReference type="Gene3D" id="1.10.167.10">
    <property type="entry name" value="Regulator of G-protein Signalling 4, domain 2"/>
    <property type="match status" value="1"/>
</dbReference>
<name>J3PDI9_GAET3</name>
<feature type="compositionally biased region" description="Acidic residues" evidence="1">
    <location>
        <begin position="361"/>
        <end position="371"/>
    </location>
</feature>
<proteinExistence type="predicted"/>
<keyword evidence="2" id="KW-1133">Transmembrane helix</keyword>
<keyword evidence="5" id="KW-1185">Reference proteome</keyword>
<dbReference type="EnsemblFungi" id="EJT70539">
    <property type="protein sequence ID" value="EJT70539"/>
    <property type="gene ID" value="GGTG_11562"/>
</dbReference>
<keyword evidence="2" id="KW-0812">Transmembrane</keyword>
<dbReference type="eggNOG" id="ENOG502S0M5">
    <property type="taxonomic scope" value="Eukaryota"/>
</dbReference>
<accession>J3PDI9</accession>
<dbReference type="EMBL" id="GL385401">
    <property type="protein sequence ID" value="EJT70539.1"/>
    <property type="molecule type" value="Genomic_DNA"/>
</dbReference>
<protein>
    <recommendedName>
        <fullName evidence="6">RGS domain-containing protein</fullName>
    </recommendedName>
</protein>
<feature type="compositionally biased region" description="Low complexity" evidence="1">
    <location>
        <begin position="177"/>
        <end position="189"/>
    </location>
</feature>
<reference evidence="3" key="3">
    <citation type="submission" date="2010-09" db="EMBL/GenBank/DDBJ databases">
        <title>Annotation of Gaeumannomyces graminis var. tritici R3-111a-1.</title>
        <authorList>
            <consortium name="The Broad Institute Genome Sequencing Platform"/>
            <person name="Ma L.-J."/>
            <person name="Dead R."/>
            <person name="Young S.K."/>
            <person name="Zeng Q."/>
            <person name="Gargeya S."/>
            <person name="Fitzgerald M."/>
            <person name="Haas B."/>
            <person name="Abouelleil A."/>
            <person name="Alvarado L."/>
            <person name="Arachchi H.M."/>
            <person name="Berlin A."/>
            <person name="Brown A."/>
            <person name="Chapman S.B."/>
            <person name="Chen Z."/>
            <person name="Dunbar C."/>
            <person name="Freedman E."/>
            <person name="Gearin G."/>
            <person name="Gellesch M."/>
            <person name="Goldberg J."/>
            <person name="Griggs A."/>
            <person name="Gujja S."/>
            <person name="Heiman D."/>
            <person name="Howarth C."/>
            <person name="Larson L."/>
            <person name="Lui A."/>
            <person name="MacDonald P.J.P."/>
            <person name="Mehta T."/>
            <person name="Montmayeur A."/>
            <person name="Murphy C."/>
            <person name="Neiman D."/>
            <person name="Pearson M."/>
            <person name="Priest M."/>
            <person name="Roberts A."/>
            <person name="Saif S."/>
            <person name="Shea T."/>
            <person name="Shenoy N."/>
            <person name="Sisk P."/>
            <person name="Stolte C."/>
            <person name="Sykes S."/>
            <person name="Yandava C."/>
            <person name="Wortman J."/>
            <person name="Nusbaum C."/>
            <person name="Birren B."/>
        </authorList>
    </citation>
    <scope>NUCLEOTIDE SEQUENCE</scope>
    <source>
        <strain evidence="3">R3-111a-1</strain>
    </source>
</reference>
<feature type="transmembrane region" description="Helical" evidence="2">
    <location>
        <begin position="323"/>
        <end position="347"/>
    </location>
</feature>
<reference evidence="3" key="2">
    <citation type="submission" date="2010-07" db="EMBL/GenBank/DDBJ databases">
        <authorList>
            <consortium name="The Broad Institute Genome Sequencing Platform"/>
            <consortium name="Broad Institute Genome Sequencing Center for Infectious Disease"/>
            <person name="Ma L.-J."/>
            <person name="Dead R."/>
            <person name="Young S."/>
            <person name="Zeng Q."/>
            <person name="Koehrsen M."/>
            <person name="Alvarado L."/>
            <person name="Berlin A."/>
            <person name="Chapman S.B."/>
            <person name="Chen Z."/>
            <person name="Freedman E."/>
            <person name="Gellesch M."/>
            <person name="Goldberg J."/>
            <person name="Griggs A."/>
            <person name="Gujja S."/>
            <person name="Heilman E.R."/>
            <person name="Heiman D."/>
            <person name="Hepburn T."/>
            <person name="Howarth C."/>
            <person name="Jen D."/>
            <person name="Larson L."/>
            <person name="Mehta T."/>
            <person name="Neiman D."/>
            <person name="Pearson M."/>
            <person name="Roberts A."/>
            <person name="Saif S."/>
            <person name="Shea T."/>
            <person name="Shenoy N."/>
            <person name="Sisk P."/>
            <person name="Stolte C."/>
            <person name="Sykes S."/>
            <person name="Walk T."/>
            <person name="White J."/>
            <person name="Yandava C."/>
            <person name="Haas B."/>
            <person name="Nusbaum C."/>
            <person name="Birren B."/>
        </authorList>
    </citation>
    <scope>NUCLEOTIDE SEQUENCE</scope>
    <source>
        <strain evidence="3">R3-111a-1</strain>
    </source>
</reference>
<feature type="compositionally biased region" description="Low complexity" evidence="1">
    <location>
        <begin position="380"/>
        <end position="391"/>
    </location>
</feature>
<feature type="region of interest" description="Disordered" evidence="1">
    <location>
        <begin position="15"/>
        <end position="52"/>
    </location>
</feature>
<feature type="compositionally biased region" description="Low complexity" evidence="1">
    <location>
        <begin position="22"/>
        <end position="32"/>
    </location>
</feature>
<feature type="transmembrane region" description="Helical" evidence="2">
    <location>
        <begin position="289"/>
        <end position="311"/>
    </location>
</feature>
<reference evidence="4" key="4">
    <citation type="journal article" date="2015" name="G3 (Bethesda)">
        <title>Genome sequences of three phytopathogenic species of the Magnaporthaceae family of fungi.</title>
        <authorList>
            <person name="Okagaki L.H."/>
            <person name="Nunes C.C."/>
            <person name="Sailsbery J."/>
            <person name="Clay B."/>
            <person name="Brown D."/>
            <person name="John T."/>
            <person name="Oh Y."/>
            <person name="Young N."/>
            <person name="Fitzgerald M."/>
            <person name="Haas B.J."/>
            <person name="Zeng Q."/>
            <person name="Young S."/>
            <person name="Adiconis X."/>
            <person name="Fan L."/>
            <person name="Levin J.Z."/>
            <person name="Mitchell T.K."/>
            <person name="Okubara P.A."/>
            <person name="Farman M.L."/>
            <person name="Kohn L.M."/>
            <person name="Birren B."/>
            <person name="Ma L.-J."/>
            <person name="Dean R.A."/>
        </authorList>
    </citation>
    <scope>NUCLEOTIDE SEQUENCE</scope>
    <source>
        <strain evidence="4">R3-111a-1</strain>
    </source>
</reference>
<feature type="region of interest" description="Disordered" evidence="1">
    <location>
        <begin position="361"/>
        <end position="391"/>
    </location>
</feature>
<dbReference type="STRING" id="644352.J3PDI9"/>
<reference evidence="5" key="1">
    <citation type="submission" date="2010-07" db="EMBL/GenBank/DDBJ databases">
        <title>The genome sequence of Gaeumannomyces graminis var. tritici strain R3-111a-1.</title>
        <authorList>
            <consortium name="The Broad Institute Genome Sequencing Platform"/>
            <person name="Ma L.-J."/>
            <person name="Dead R."/>
            <person name="Young S."/>
            <person name="Zeng Q."/>
            <person name="Koehrsen M."/>
            <person name="Alvarado L."/>
            <person name="Berlin A."/>
            <person name="Chapman S.B."/>
            <person name="Chen Z."/>
            <person name="Freedman E."/>
            <person name="Gellesch M."/>
            <person name="Goldberg J."/>
            <person name="Griggs A."/>
            <person name="Gujja S."/>
            <person name="Heilman E.R."/>
            <person name="Heiman D."/>
            <person name="Hepburn T."/>
            <person name="Howarth C."/>
            <person name="Jen D."/>
            <person name="Larson L."/>
            <person name="Mehta T."/>
            <person name="Neiman D."/>
            <person name="Pearson M."/>
            <person name="Roberts A."/>
            <person name="Saif S."/>
            <person name="Shea T."/>
            <person name="Shenoy N."/>
            <person name="Sisk P."/>
            <person name="Stolte C."/>
            <person name="Sykes S."/>
            <person name="Walk T."/>
            <person name="White J."/>
            <person name="Yandava C."/>
            <person name="Haas B."/>
            <person name="Nusbaum C."/>
            <person name="Birren B."/>
        </authorList>
    </citation>
    <scope>NUCLEOTIDE SEQUENCE [LARGE SCALE GENOMIC DNA]</scope>
    <source>
        <strain evidence="5">R3-111a-1</strain>
    </source>
</reference>
<feature type="compositionally biased region" description="Basic and acidic residues" evidence="1">
    <location>
        <begin position="159"/>
        <end position="168"/>
    </location>
</feature>
<reference evidence="4" key="5">
    <citation type="submission" date="2018-04" db="UniProtKB">
        <authorList>
            <consortium name="EnsemblFungi"/>
        </authorList>
    </citation>
    <scope>IDENTIFICATION</scope>
    <source>
        <strain evidence="4">R3-111a-1</strain>
    </source>
</reference>
<dbReference type="VEuPathDB" id="FungiDB:GGTG_11562"/>
<dbReference type="InterPro" id="IPR044926">
    <property type="entry name" value="RGS_subdomain_2"/>
</dbReference>
<feature type="transmembrane region" description="Helical" evidence="2">
    <location>
        <begin position="441"/>
        <end position="463"/>
    </location>
</feature>
<dbReference type="OrthoDB" id="3232309at2759"/>
<feature type="region of interest" description="Disordered" evidence="1">
    <location>
        <begin position="159"/>
        <end position="189"/>
    </location>
</feature>
<evidence type="ECO:0000256" key="1">
    <source>
        <dbReference type="SAM" id="MobiDB-lite"/>
    </source>
</evidence>
<gene>
    <name evidence="4" type="primary">20352020</name>
    <name evidence="3" type="ORF">GGTG_11562</name>
</gene>
<dbReference type="AlphaFoldDB" id="J3PDI9"/>
<dbReference type="RefSeq" id="XP_009227717.1">
    <property type="nucleotide sequence ID" value="XM_009229453.1"/>
</dbReference>
<dbReference type="PANTHER" id="PTHR39466:SF1">
    <property type="entry name" value="RGS DOMAIN-CONTAINING PROTEIN"/>
    <property type="match status" value="1"/>
</dbReference>
<dbReference type="PANTHER" id="PTHR39466">
    <property type="entry name" value="RGS DOMAIN-CONTAINING PROTEIN"/>
    <property type="match status" value="1"/>
</dbReference>
<evidence type="ECO:0000313" key="4">
    <source>
        <dbReference type="EnsemblFungi" id="EJT70539"/>
    </source>
</evidence>
<organism evidence="3">
    <name type="scientific">Gaeumannomyces tritici (strain R3-111a-1)</name>
    <name type="common">Wheat and barley take-all root rot fungus</name>
    <name type="synonym">Gaeumannomyces graminis var. tritici</name>
    <dbReference type="NCBI Taxonomy" id="644352"/>
    <lineage>
        <taxon>Eukaryota</taxon>
        <taxon>Fungi</taxon>
        <taxon>Dikarya</taxon>
        <taxon>Ascomycota</taxon>
        <taxon>Pezizomycotina</taxon>
        <taxon>Sordariomycetes</taxon>
        <taxon>Sordariomycetidae</taxon>
        <taxon>Magnaporthales</taxon>
        <taxon>Magnaporthaceae</taxon>
        <taxon>Gaeumannomyces</taxon>
    </lineage>
</organism>
<evidence type="ECO:0000313" key="5">
    <source>
        <dbReference type="Proteomes" id="UP000006039"/>
    </source>
</evidence>
<dbReference type="GeneID" id="20352020"/>
<dbReference type="HOGENOM" id="CLU_041181_1_0_1"/>
<evidence type="ECO:0008006" key="6">
    <source>
        <dbReference type="Google" id="ProtNLM"/>
    </source>
</evidence>
<keyword evidence="2" id="KW-0472">Membrane</keyword>
<dbReference type="SUPFAM" id="SSF48097">
    <property type="entry name" value="Regulator of G-protein signaling, RGS"/>
    <property type="match status" value="1"/>
</dbReference>
<dbReference type="InterPro" id="IPR036305">
    <property type="entry name" value="RGS_sf"/>
</dbReference>
<sequence length="469" mass="51189">MGLLPLNYRRPQLVVKEDKRPASSSTAETSTTLGDDVKAGASIKSGQSGQSAGIPPALSFDKIMDGGTCPPCTIRDFMNYLIYIERAAENLQFFLWYRDYSARFAAAPATDRALAPEWTQGKAEEVAQRLQREHTEKMRREPQAAKELFKGTYFEKQGRVDEGSKKGSDWGTPNPGADAQSTTSASNASSYKAQAKDAFDHAGAKQPFTIQPFREEVERVVATYVAEDAPRQLNLSSRERAALLQALAATTHPSAFAGVARTVEWSLRRQAHPNFIRWSICNGNPARIAFARGLGASLVAAGLAAGVVLALSRAPRGWRAMAAIALVLGVSTLVAAYKGMCVVLHGLHHRHVRPWELFETEDRDVEEEGGEGESGGGGNNNNNNNNNNGSSKLSFDSLGSSNCYEDEPWVVRYEKRNIVRKVFDREVWIQEPALRQIQDTIFVQALLAAVLVAAVLTAVFVAVPGGDFF</sequence>
<evidence type="ECO:0000313" key="3">
    <source>
        <dbReference type="EMBL" id="EJT70539.1"/>
    </source>
</evidence>